<feature type="signal peptide" evidence="1">
    <location>
        <begin position="1"/>
        <end position="21"/>
    </location>
</feature>
<feature type="chain" id="PRO_5047150607" description="SH3 domain-containing protein" evidence="1">
    <location>
        <begin position="22"/>
        <end position="146"/>
    </location>
</feature>
<proteinExistence type="predicted"/>
<gene>
    <name evidence="2" type="ORF">HCX48_03200</name>
</gene>
<dbReference type="RefSeq" id="WP_153590265.1">
    <property type="nucleotide sequence ID" value="NZ_JAATWB010000001.1"/>
</dbReference>
<keyword evidence="1" id="KW-0732">Signal</keyword>
<keyword evidence="3" id="KW-1185">Reference proteome</keyword>
<dbReference type="InterPro" id="IPR010466">
    <property type="entry name" value="DUF1058"/>
</dbReference>
<comment type="caution">
    <text evidence="2">The sequence shown here is derived from an EMBL/GenBank/DDBJ whole genome shotgun (WGS) entry which is preliminary data.</text>
</comment>
<dbReference type="Pfam" id="PF06347">
    <property type="entry name" value="SH3_4"/>
    <property type="match status" value="2"/>
</dbReference>
<accession>A0ABX0WES7</accession>
<name>A0ABX0WES7_9RHOO</name>
<evidence type="ECO:0000313" key="3">
    <source>
        <dbReference type="Proteomes" id="UP000720344"/>
    </source>
</evidence>
<reference evidence="3" key="1">
    <citation type="submission" date="2020-03" db="EMBL/GenBank/DDBJ databases">
        <title>Whole-genome sequence of the purple nonsulfur bacterium Rhodocyclus tenuis DSM112.</title>
        <authorList>
            <person name="Kyndt J.A."/>
            <person name="Meyer T.E."/>
        </authorList>
    </citation>
    <scope>NUCLEOTIDE SEQUENCE [LARGE SCALE GENOMIC DNA]</scope>
    <source>
        <strain evidence="3">DSM 112</strain>
    </source>
</reference>
<dbReference type="EMBL" id="JAATWB010000001">
    <property type="protein sequence ID" value="NJA88229.1"/>
    <property type="molecule type" value="Genomic_DNA"/>
</dbReference>
<evidence type="ECO:0000313" key="2">
    <source>
        <dbReference type="EMBL" id="NJA88229.1"/>
    </source>
</evidence>
<protein>
    <recommendedName>
        <fullName evidence="4">SH3 domain-containing protein</fullName>
    </recommendedName>
</protein>
<evidence type="ECO:0008006" key="4">
    <source>
        <dbReference type="Google" id="ProtNLM"/>
    </source>
</evidence>
<evidence type="ECO:0000256" key="1">
    <source>
        <dbReference type="SAM" id="SignalP"/>
    </source>
</evidence>
<dbReference type="Gene3D" id="2.30.30.40">
    <property type="entry name" value="SH3 Domains"/>
    <property type="match status" value="1"/>
</dbReference>
<dbReference type="Proteomes" id="UP000720344">
    <property type="component" value="Unassembled WGS sequence"/>
</dbReference>
<sequence>MRLHRPLALFLLLAAAAPSFAVDYRSVDTPTVLYDSPSQKGVPLFVIRRGTPVEAVVVLDGWIKVRDAAGGLAWIDKKSLSDQRTLIVTANRASVRQAADESSPLVFDAEKGVLLDFVELVPGGWAKVRHVDGQSGFVRANQVWGL</sequence>
<organism evidence="2 3">
    <name type="scientific">Rhodocyclus gracilis</name>
    <dbReference type="NCBI Taxonomy" id="2929842"/>
    <lineage>
        <taxon>Bacteria</taxon>
        <taxon>Pseudomonadati</taxon>
        <taxon>Pseudomonadota</taxon>
        <taxon>Betaproteobacteria</taxon>
        <taxon>Rhodocyclales</taxon>
        <taxon>Rhodocyclaceae</taxon>
        <taxon>Rhodocyclus</taxon>
    </lineage>
</organism>